<evidence type="ECO:0000256" key="1">
    <source>
        <dbReference type="SAM" id="MobiDB-lite"/>
    </source>
</evidence>
<dbReference type="Proteomes" id="UP001152646">
    <property type="component" value="Unassembled WGS sequence"/>
</dbReference>
<comment type="caution">
    <text evidence="2">The sequence shown here is derived from an EMBL/GenBank/DDBJ whole genome shotgun (WGS) entry which is preliminary data.</text>
</comment>
<dbReference type="OrthoDB" id="4324149at2759"/>
<proteinExistence type="predicted"/>
<organism evidence="2 3">
    <name type="scientific">Penicillium salamii</name>
    <dbReference type="NCBI Taxonomy" id="1612424"/>
    <lineage>
        <taxon>Eukaryota</taxon>
        <taxon>Fungi</taxon>
        <taxon>Dikarya</taxon>
        <taxon>Ascomycota</taxon>
        <taxon>Pezizomycotina</taxon>
        <taxon>Eurotiomycetes</taxon>
        <taxon>Eurotiomycetidae</taxon>
        <taxon>Eurotiales</taxon>
        <taxon>Aspergillaceae</taxon>
        <taxon>Penicillium</taxon>
    </lineage>
</organism>
<feature type="region of interest" description="Disordered" evidence="1">
    <location>
        <begin position="1"/>
        <end position="48"/>
    </location>
</feature>
<accession>A0A9W4JRB0</accession>
<protein>
    <submittedName>
        <fullName evidence="2">Uncharacterized protein</fullName>
    </submittedName>
</protein>
<gene>
    <name evidence="2" type="ORF">PSALAMII_LOCUS8839</name>
</gene>
<evidence type="ECO:0000313" key="2">
    <source>
        <dbReference type="EMBL" id="CAG8407910.1"/>
    </source>
</evidence>
<dbReference type="AlphaFoldDB" id="A0A9W4JRB0"/>
<name>A0A9W4JRB0_9EURO</name>
<sequence>MSRDLPVCPVCGPASDPEDHPPRVQPLGGLPSGSEGWTLEPPQWRGGPRVMRVTRGSLPASKSPLSSIQGNSKICRRCTDKSRVDIRCDLRSARVQDYWRRANEALKEKEEASGDKDYIDTENELFSMVNRDGMVGDK</sequence>
<dbReference type="EMBL" id="CAJVPA010000216">
    <property type="protein sequence ID" value="CAG8407910.1"/>
    <property type="molecule type" value="Genomic_DNA"/>
</dbReference>
<evidence type="ECO:0000313" key="3">
    <source>
        <dbReference type="Proteomes" id="UP001152646"/>
    </source>
</evidence>
<reference evidence="2" key="1">
    <citation type="submission" date="2021-07" db="EMBL/GenBank/DDBJ databases">
        <authorList>
            <person name="Branca A.L. A."/>
        </authorList>
    </citation>
    <scope>NUCLEOTIDE SEQUENCE</scope>
</reference>